<dbReference type="EMBL" id="JALAYX010000001">
    <property type="protein sequence ID" value="MCJ8237568.1"/>
    <property type="molecule type" value="Genomic_DNA"/>
</dbReference>
<keyword evidence="3" id="KW-1185">Reference proteome</keyword>
<protein>
    <submittedName>
        <fullName evidence="2">Sulfurtransferase/chromate resistance protein</fullName>
    </submittedName>
</protein>
<comment type="caution">
    <text evidence="2">The sequence shown here is derived from an EMBL/GenBank/DDBJ whole genome shotgun (WGS) entry which is preliminary data.</text>
</comment>
<accession>A0ABT0CWN7</accession>
<dbReference type="InterPro" id="IPR001763">
    <property type="entry name" value="Rhodanese-like_dom"/>
</dbReference>
<name>A0ABT0CWN7_9HYPH</name>
<geneLocation type="plasmid" evidence="2">
    <name>unnamed</name>
</geneLocation>
<feature type="domain" description="Rhodanese" evidence="1">
    <location>
        <begin position="18"/>
        <end position="107"/>
    </location>
</feature>
<sequence>MAPFGAISADKLFRLLGSSQSPFLVDVSLDEDVEADPFLLPSAVRRDHRFVDRWAAEIKSPSVVIICHKGRKLSEGVAAHLRLLGLSAEVLEGGNVAWAKAGLPRVPLARLASHGGGTLWVTRNRPKIDRIACPWLIRRFVDPLARFLFVSPSEVEGVAQRFDAVAFDMDEGFWSHRAERCTFDTMLTEFGLETPALMTLAQIVRGADTNRLDLAPEAAGLLAVSLGLSRLHASDLDQLEQGLIVYDALYRWARDAMDEKHDWVARSSRNEVG</sequence>
<dbReference type="RefSeq" id="WP_245135069.1">
    <property type="nucleotide sequence ID" value="NZ_CP128477.1"/>
</dbReference>
<proteinExistence type="predicted"/>
<dbReference type="PROSITE" id="PS50206">
    <property type="entry name" value="RHODANESE_3"/>
    <property type="match status" value="1"/>
</dbReference>
<evidence type="ECO:0000313" key="2">
    <source>
        <dbReference type="EMBL" id="MCJ8237568.1"/>
    </source>
</evidence>
<dbReference type="SUPFAM" id="SSF52821">
    <property type="entry name" value="Rhodanese/Cell cycle control phosphatase"/>
    <property type="match status" value="1"/>
</dbReference>
<organism evidence="2 3">
    <name type="scientific">Peteryoungia algae</name>
    <dbReference type="NCBI Taxonomy" id="2919917"/>
    <lineage>
        <taxon>Bacteria</taxon>
        <taxon>Pseudomonadati</taxon>
        <taxon>Pseudomonadota</taxon>
        <taxon>Alphaproteobacteria</taxon>
        <taxon>Hyphomicrobiales</taxon>
        <taxon>Rhizobiaceae</taxon>
        <taxon>Peteryoungia</taxon>
    </lineage>
</organism>
<dbReference type="Pfam" id="PF09828">
    <property type="entry name" value="ChrB_C"/>
    <property type="match status" value="1"/>
</dbReference>
<dbReference type="InterPro" id="IPR036873">
    <property type="entry name" value="Rhodanese-like_dom_sf"/>
</dbReference>
<dbReference type="Proteomes" id="UP001522662">
    <property type="component" value="Unassembled WGS sequence"/>
</dbReference>
<evidence type="ECO:0000313" key="3">
    <source>
        <dbReference type="Proteomes" id="UP001522662"/>
    </source>
</evidence>
<gene>
    <name evidence="2" type="ORF">MKJ03_04465</name>
</gene>
<dbReference type="Gene3D" id="3.40.250.10">
    <property type="entry name" value="Rhodanese-like domain"/>
    <property type="match status" value="1"/>
</dbReference>
<keyword evidence="2" id="KW-0614">Plasmid</keyword>
<reference evidence="2 3" key="1">
    <citation type="submission" date="2022-03" db="EMBL/GenBank/DDBJ databases">
        <title>Rhizobium SSM4.3 sp. nov., isolated from Sediment (Gouqi Island).</title>
        <authorList>
            <person name="Chen G."/>
        </authorList>
    </citation>
    <scope>NUCLEOTIDE SEQUENCE [LARGE SCALE GENOMIC DNA]</scope>
    <source>
        <strain evidence="2 3">SSM4.3</strain>
        <plasmid evidence="2">unnamed</plasmid>
    </source>
</reference>
<dbReference type="InterPro" id="IPR018634">
    <property type="entry name" value="ChrB_C"/>
</dbReference>
<evidence type="ECO:0000259" key="1">
    <source>
        <dbReference type="PROSITE" id="PS50206"/>
    </source>
</evidence>